<evidence type="ECO:0000259" key="2">
    <source>
        <dbReference type="PROSITE" id="PS50164"/>
    </source>
</evidence>
<feature type="domain" description="GIY-YIG" evidence="2">
    <location>
        <begin position="96"/>
        <end position="203"/>
    </location>
</feature>
<dbReference type="InterPro" id="IPR035901">
    <property type="entry name" value="GIY-YIG_endonuc_sf"/>
</dbReference>
<protein>
    <submittedName>
        <fullName evidence="3">GIY-YIG catalytic domain-containing protein</fullName>
    </submittedName>
</protein>
<accession>A0A1W1UWJ7</accession>
<dbReference type="InterPro" id="IPR000305">
    <property type="entry name" value="GIY-YIG_endonuc"/>
</dbReference>
<feature type="region of interest" description="Disordered" evidence="1">
    <location>
        <begin position="1"/>
        <end position="21"/>
    </location>
</feature>
<proteinExistence type="predicted"/>
<gene>
    <name evidence="3" type="ORF">SAMN00790413_03293</name>
</gene>
<evidence type="ECO:0000313" key="4">
    <source>
        <dbReference type="Proteomes" id="UP000192582"/>
    </source>
</evidence>
<keyword evidence="4" id="KW-1185">Reference proteome</keyword>
<dbReference type="PROSITE" id="PS50164">
    <property type="entry name" value="GIY_YIG"/>
    <property type="match status" value="1"/>
</dbReference>
<dbReference type="STRING" id="695939.SAMN00790413_03293"/>
<evidence type="ECO:0000256" key="1">
    <source>
        <dbReference type="SAM" id="MobiDB-lite"/>
    </source>
</evidence>
<dbReference type="SUPFAM" id="SSF82771">
    <property type="entry name" value="GIY-YIG endonuclease"/>
    <property type="match status" value="1"/>
</dbReference>
<dbReference type="EMBL" id="FWWU01000008">
    <property type="protein sequence ID" value="SMB85161.1"/>
    <property type="molecule type" value="Genomic_DNA"/>
</dbReference>
<evidence type="ECO:0000313" key="3">
    <source>
        <dbReference type="EMBL" id="SMB85161.1"/>
    </source>
</evidence>
<dbReference type="CDD" id="cd00719">
    <property type="entry name" value="GIY-YIG_SF"/>
    <property type="match status" value="1"/>
</dbReference>
<dbReference type="Proteomes" id="UP000192582">
    <property type="component" value="Unassembled WGS sequence"/>
</dbReference>
<dbReference type="AlphaFoldDB" id="A0A1W1UWJ7"/>
<name>A0A1W1UWJ7_9DEIO</name>
<organism evidence="3 4">
    <name type="scientific">Deinococcus hopiensis KR-140</name>
    <dbReference type="NCBI Taxonomy" id="695939"/>
    <lineage>
        <taxon>Bacteria</taxon>
        <taxon>Thermotogati</taxon>
        <taxon>Deinococcota</taxon>
        <taxon>Deinococci</taxon>
        <taxon>Deinococcales</taxon>
        <taxon>Deinococcaceae</taxon>
        <taxon>Deinococcus</taxon>
    </lineage>
</organism>
<sequence>MSQAVEVRQGSGSGRLDGEANSTGEMAWWQDGRRCLGRPCQNASVVGPDASQQRLLLEAWLSAHQAYAALMATGRTPFSRRAVLARVASLAGQQGDAEYVYVLMERRLDEDVPAYVGKAKDPLRRWSQHLSGLEQGEGSYARWRRRLLREGHHEARFDLHLYVVGQSHVAFAPLPDFPSTIGSVEYQLIGLAAGAFPLPLLNVEGQAR</sequence>
<reference evidence="3 4" key="1">
    <citation type="submission" date="2017-04" db="EMBL/GenBank/DDBJ databases">
        <authorList>
            <person name="Afonso C.L."/>
            <person name="Miller P.J."/>
            <person name="Scott M.A."/>
            <person name="Spackman E."/>
            <person name="Goraichik I."/>
            <person name="Dimitrov K.M."/>
            <person name="Suarez D.L."/>
            <person name="Swayne D.E."/>
        </authorList>
    </citation>
    <scope>NUCLEOTIDE SEQUENCE [LARGE SCALE GENOMIC DNA]</scope>
    <source>
        <strain evidence="3 4">KR-140</strain>
    </source>
</reference>